<comment type="caution">
    <text evidence="1">The sequence shown here is derived from an EMBL/GenBank/DDBJ whole genome shotgun (WGS) entry which is preliminary data.</text>
</comment>
<dbReference type="InterPro" id="IPR008524">
    <property type="entry name" value="DUF806"/>
</dbReference>
<dbReference type="EMBL" id="DYXG01000064">
    <property type="protein sequence ID" value="HJE97270.1"/>
    <property type="molecule type" value="Genomic_DNA"/>
</dbReference>
<gene>
    <name evidence="1" type="ORF">K8V00_06585</name>
</gene>
<reference evidence="1" key="1">
    <citation type="journal article" date="2021" name="PeerJ">
        <title>Extensive microbial diversity within the chicken gut microbiome revealed by metagenomics and culture.</title>
        <authorList>
            <person name="Gilroy R."/>
            <person name="Ravi A."/>
            <person name="Getino M."/>
            <person name="Pursley I."/>
            <person name="Horton D.L."/>
            <person name="Alikhan N.F."/>
            <person name="Baker D."/>
            <person name="Gharbi K."/>
            <person name="Hall N."/>
            <person name="Watson M."/>
            <person name="Adriaenssens E.M."/>
            <person name="Foster-Nyarko E."/>
            <person name="Jarju S."/>
            <person name="Secka A."/>
            <person name="Antonio M."/>
            <person name="Oren A."/>
            <person name="Chaudhuri R.R."/>
            <person name="La Ragione R."/>
            <person name="Hildebrand F."/>
            <person name="Pallen M.J."/>
        </authorList>
    </citation>
    <scope>NUCLEOTIDE SEQUENCE</scope>
    <source>
        <strain evidence="1">CHK174-6876</strain>
    </source>
</reference>
<dbReference type="AlphaFoldDB" id="A0A921K1N2"/>
<evidence type="ECO:0000313" key="2">
    <source>
        <dbReference type="Proteomes" id="UP000707535"/>
    </source>
</evidence>
<sequence length="131" mass="15340">MTPLQQFASILRKAQLENIDNIYMNNIPEEQMDDVDLTIALAQGVRVDPTRFGSNDFFGVANEVELQIFYKKDLDFDTSQLELRIMKLLTHNDWKPVNIEDHALDPDTQQEYITMYFRNNQTLNEKGEIIK</sequence>
<accession>A0A921K1N2</accession>
<dbReference type="Pfam" id="PF05657">
    <property type="entry name" value="DUF806"/>
    <property type="match status" value="1"/>
</dbReference>
<proteinExistence type="predicted"/>
<reference evidence="1" key="2">
    <citation type="submission" date="2021-09" db="EMBL/GenBank/DDBJ databases">
        <authorList>
            <person name="Gilroy R."/>
        </authorList>
    </citation>
    <scope>NUCLEOTIDE SEQUENCE</scope>
    <source>
        <strain evidence="1">CHK174-6876</strain>
    </source>
</reference>
<organism evidence="1 2">
    <name type="scientific">Ligilactobacillus acidipiscis</name>
    <dbReference type="NCBI Taxonomy" id="89059"/>
    <lineage>
        <taxon>Bacteria</taxon>
        <taxon>Bacillati</taxon>
        <taxon>Bacillota</taxon>
        <taxon>Bacilli</taxon>
        <taxon>Lactobacillales</taxon>
        <taxon>Lactobacillaceae</taxon>
        <taxon>Ligilactobacillus</taxon>
    </lineage>
</organism>
<evidence type="ECO:0000313" key="1">
    <source>
        <dbReference type="EMBL" id="HJE97270.1"/>
    </source>
</evidence>
<name>A0A921K1N2_9LACO</name>
<dbReference type="Proteomes" id="UP000707535">
    <property type="component" value="Unassembled WGS sequence"/>
</dbReference>
<protein>
    <submittedName>
        <fullName evidence="1">DUF806 family protein</fullName>
    </submittedName>
</protein>